<dbReference type="KEGG" id="snq:CP978_20010"/>
<protein>
    <submittedName>
        <fullName evidence="1">Uncharacterized protein</fullName>
    </submittedName>
</protein>
<dbReference type="EMBL" id="CP023747">
    <property type="protein sequence ID" value="QEV40522.1"/>
    <property type="molecule type" value="Genomic_DNA"/>
</dbReference>
<gene>
    <name evidence="1" type="ORF">CP978_20010</name>
</gene>
<dbReference type="AlphaFoldDB" id="A0A5P2W6C6"/>
<dbReference type="RefSeq" id="WP_150478260.1">
    <property type="nucleotide sequence ID" value="NZ_CP023747.1"/>
</dbReference>
<evidence type="ECO:0000313" key="1">
    <source>
        <dbReference type="EMBL" id="QEV40522.1"/>
    </source>
</evidence>
<organism evidence="1 2">
    <name type="scientific">Streptomyces nodosus</name>
    <dbReference type="NCBI Taxonomy" id="40318"/>
    <lineage>
        <taxon>Bacteria</taxon>
        <taxon>Bacillati</taxon>
        <taxon>Actinomycetota</taxon>
        <taxon>Actinomycetes</taxon>
        <taxon>Kitasatosporales</taxon>
        <taxon>Streptomycetaceae</taxon>
        <taxon>Streptomyces</taxon>
    </lineage>
</organism>
<dbReference type="Proteomes" id="UP000325763">
    <property type="component" value="Chromosome"/>
</dbReference>
<evidence type="ECO:0000313" key="2">
    <source>
        <dbReference type="Proteomes" id="UP000325763"/>
    </source>
</evidence>
<accession>A0A5P2W6C6</accession>
<name>A0A5P2W6C6_9ACTN</name>
<sequence>MPTYHEILTTDLSMLTTAAECWDATAKEFHEQEKAYERDVQGITLLPTSRGVSSDAASKRFDTTLKEFQNAQVEAKAIASLLRDAHEQFVDLRKKLQAARDEAIEKGMLVSDQGVVSYDYGKLSAGEASALHHDPDYKEIVRKAVVSWQERIDRLVNDVGDADKGVEVAFKAVVIDSDPMDGTTNGFNGKAQGDIEKYEAQEASDIANRITLGENISAAELAELQRTFRDNAGDNSFSRAFLDELGADGTIRFINELNHLAYDSDKSHERVYMELQGGLADTVAQATQVPGSVTEMPPGSQKFKEWLASGDGKFYRDWMKGLDEYGNKNYATGANPLYGYQAFVSMMQHGDAKYDDQFLYEMGHDLIEVDKKHPGFSTEWGGGHDGVRADALDGLLGVMSKNPDAATAFFDPTGKGNDHLHYLLGSGDGAREWPKHINAGVSVIEMDDPLSRVGLGAALEAAATGHPPLAKGQDPWPEMSHSDAEARVMHGIIEELKPSTGNDADVKRNLRQPLANALAEYTNDTHEILGGMGTEYVRAATGDGYFHDGETVHLGVSQKDLVQVMRGLSDDPDAYATLHKAESRYINAELNKIPDGETDFAQSGPLGKAGAALGNYSAIREDVINSDRMDDYLKADWKSKIAYHIVGGVVTPLAIPTAGGSLAVGDALQRGVDTWAWLWGNDMKGKADAKADAAIADMYLDANNQLGDMLAGWADGRPDIDPNSRSGKDLLDAFRGEMLNSHDRGSNLAAKYM</sequence>
<proteinExistence type="predicted"/>
<reference evidence="1 2" key="1">
    <citation type="submission" date="2017-09" db="EMBL/GenBank/DDBJ databases">
        <title>Streptomyces genome completion.</title>
        <authorList>
            <person name="Lee N."/>
            <person name="Cho B.-K."/>
        </authorList>
    </citation>
    <scope>NUCLEOTIDE SEQUENCE [LARGE SCALE GENOMIC DNA]</scope>
    <source>
        <strain evidence="1 2">ATCC 14899</strain>
    </source>
</reference>